<dbReference type="GO" id="GO:0016020">
    <property type="term" value="C:membrane"/>
    <property type="evidence" value="ECO:0007669"/>
    <property type="project" value="UniProtKB-SubCell"/>
</dbReference>
<dbReference type="InterPro" id="IPR026082">
    <property type="entry name" value="ABCA"/>
</dbReference>
<dbReference type="CDD" id="cd03263">
    <property type="entry name" value="ABC_subfamily_A"/>
    <property type="match status" value="1"/>
</dbReference>
<feature type="transmembrane region" description="Helical" evidence="7">
    <location>
        <begin position="297"/>
        <end position="317"/>
    </location>
</feature>
<comment type="subcellular location">
    <subcellularLocation>
        <location evidence="1">Membrane</location>
        <topology evidence="1">Multi-pass membrane protein</topology>
    </subcellularLocation>
</comment>
<feature type="transmembrane region" description="Helical" evidence="7">
    <location>
        <begin position="254"/>
        <end position="277"/>
    </location>
</feature>
<feature type="transmembrane region" description="Helical" evidence="7">
    <location>
        <begin position="386"/>
        <end position="408"/>
    </location>
</feature>
<sequence>MALMIWSALIMPSAKVQPSLPITMKPYSDADHAANVYVQNASVFPALWNCTLPQLINETIRAQNPEVPFNETVSGNISKLILHDTTSGPPRIGVPEGMAWKPTTLGTNEPNFATDLTLTGGLVPFTVALRIYGLDTSHTHKSVPYLHDEHILAMFNNFGLATPALALSIADSAIMRLATNKNLSLLVSNHPLPPTTADQLKNKIVNNTPASIIAYAIVTSMSLVVSGFAYFLIRERRTNSKHMQMMSGLNPLTYWSMAYLWDICCFLLTIVLFIGVICGLDVKEYTSRSDVPFQLLLVMLLTGWAQIPFVYVFSFAFTSPPKGYTLIVMYNIITGMIGLLTVPIIAQAVNKDVAETHLQAELVLPYRIYSEDVLSETGRRGILTELLFLTIHGIVFWIVMMIIEYDLFSKLKYAIGRRKRDKIADSSTLFADAEFLDTAEMRKQSTSSLDSDVALEQYTVQNKHPAESAVVVRDLHKQYGKLHAVNGISFHVEKESCFGLLGVNGAGKTSTFQMLCGENRISSGDAFIKGYSVKNNWKKASLHVGYCPQFDAVIEEMSGEETLKMFARIRGIHETDITPMVNATIRAIGVERYAKRQIKTYSGGNKRRLSLGIALVALPDVLLLDEPTTGVDPKARRLVWNILSKVREQGTAIILTSHTMEECEALCTELAIMVSGRFRCIGSAQHLKSKQVISSIVIAIFSGNLVSRRSALSTTSHCLATCTNTKMWQSDPQIS</sequence>
<evidence type="ECO:0000256" key="6">
    <source>
        <dbReference type="ARBA" id="ARBA00023136"/>
    </source>
</evidence>
<protein>
    <recommendedName>
        <fullName evidence="9">ABC transporter domain-containing protein</fullName>
    </recommendedName>
</protein>
<keyword evidence="5 7" id="KW-1133">Transmembrane helix</keyword>
<keyword evidence="3" id="KW-0547">Nucleotide-binding</keyword>
<dbReference type="PROSITE" id="PS50893">
    <property type="entry name" value="ABC_TRANSPORTER_2"/>
    <property type="match status" value="1"/>
</dbReference>
<dbReference type="Proteomes" id="UP000267096">
    <property type="component" value="Unassembled WGS sequence"/>
</dbReference>
<dbReference type="SMART" id="SM00382">
    <property type="entry name" value="AAA"/>
    <property type="match status" value="1"/>
</dbReference>
<evidence type="ECO:0000259" key="9">
    <source>
        <dbReference type="PROSITE" id="PS50893"/>
    </source>
</evidence>
<dbReference type="GO" id="GO:0005524">
    <property type="term" value="F:ATP binding"/>
    <property type="evidence" value="ECO:0007669"/>
    <property type="project" value="UniProtKB-KW"/>
</dbReference>
<organism evidence="10 11">
    <name type="scientific">Anisakis simplex</name>
    <name type="common">Herring worm</name>
    <dbReference type="NCBI Taxonomy" id="6269"/>
    <lineage>
        <taxon>Eukaryota</taxon>
        <taxon>Metazoa</taxon>
        <taxon>Ecdysozoa</taxon>
        <taxon>Nematoda</taxon>
        <taxon>Chromadorea</taxon>
        <taxon>Rhabditida</taxon>
        <taxon>Spirurina</taxon>
        <taxon>Ascaridomorpha</taxon>
        <taxon>Ascaridoidea</taxon>
        <taxon>Anisakidae</taxon>
        <taxon>Anisakis</taxon>
        <taxon>Anisakis simplex complex</taxon>
    </lineage>
</organism>
<evidence type="ECO:0000313" key="11">
    <source>
        <dbReference type="Proteomes" id="UP000267096"/>
    </source>
</evidence>
<keyword evidence="6 7" id="KW-0472">Membrane</keyword>
<feature type="chain" id="PRO_5017990601" description="ABC transporter domain-containing protein" evidence="8">
    <location>
        <begin position="19"/>
        <end position="735"/>
    </location>
</feature>
<feature type="transmembrane region" description="Helical" evidence="7">
    <location>
        <begin position="212"/>
        <end position="233"/>
    </location>
</feature>
<dbReference type="InterPro" id="IPR027417">
    <property type="entry name" value="P-loop_NTPase"/>
</dbReference>
<dbReference type="GO" id="GO:0005319">
    <property type="term" value="F:lipid transporter activity"/>
    <property type="evidence" value="ECO:0007669"/>
    <property type="project" value="TreeGrafter"/>
</dbReference>
<accession>A0A3P6R8D8</accession>
<feature type="transmembrane region" description="Helical" evidence="7">
    <location>
        <begin position="324"/>
        <end position="346"/>
    </location>
</feature>
<evidence type="ECO:0000313" key="10">
    <source>
        <dbReference type="EMBL" id="VDK58736.1"/>
    </source>
</evidence>
<dbReference type="GO" id="GO:0140359">
    <property type="term" value="F:ABC-type transporter activity"/>
    <property type="evidence" value="ECO:0007669"/>
    <property type="project" value="InterPro"/>
</dbReference>
<dbReference type="Pfam" id="PF00005">
    <property type="entry name" value="ABC_tran"/>
    <property type="match status" value="1"/>
</dbReference>
<proteinExistence type="predicted"/>
<dbReference type="InterPro" id="IPR003439">
    <property type="entry name" value="ABC_transporter-like_ATP-bd"/>
</dbReference>
<dbReference type="InterPro" id="IPR017871">
    <property type="entry name" value="ABC_transporter-like_CS"/>
</dbReference>
<gene>
    <name evidence="10" type="ORF">ASIM_LOCUS16799</name>
</gene>
<name>A0A3P6R8D8_ANISI</name>
<evidence type="ECO:0000256" key="4">
    <source>
        <dbReference type="ARBA" id="ARBA00022840"/>
    </source>
</evidence>
<dbReference type="AlphaFoldDB" id="A0A3P6R8D8"/>
<dbReference type="InterPro" id="IPR013525">
    <property type="entry name" value="ABC2_TM"/>
</dbReference>
<dbReference type="PANTHER" id="PTHR19229">
    <property type="entry name" value="ATP-BINDING CASSETTE TRANSPORTER SUBFAMILY A ABCA"/>
    <property type="match status" value="1"/>
</dbReference>
<dbReference type="GO" id="GO:0016887">
    <property type="term" value="F:ATP hydrolysis activity"/>
    <property type="evidence" value="ECO:0007669"/>
    <property type="project" value="InterPro"/>
</dbReference>
<keyword evidence="11" id="KW-1185">Reference proteome</keyword>
<feature type="signal peptide" evidence="8">
    <location>
        <begin position="1"/>
        <end position="18"/>
    </location>
</feature>
<evidence type="ECO:0000256" key="1">
    <source>
        <dbReference type="ARBA" id="ARBA00004141"/>
    </source>
</evidence>
<dbReference type="PROSITE" id="PS00211">
    <property type="entry name" value="ABC_TRANSPORTER_1"/>
    <property type="match status" value="1"/>
</dbReference>
<dbReference type="OrthoDB" id="10255969at2759"/>
<dbReference type="PANTHER" id="PTHR19229:SF250">
    <property type="entry name" value="ABC TRANSPORTER DOMAIN-CONTAINING PROTEIN-RELATED"/>
    <property type="match status" value="1"/>
</dbReference>
<keyword evidence="4" id="KW-0067">ATP-binding</keyword>
<reference evidence="10 11" key="1">
    <citation type="submission" date="2018-11" db="EMBL/GenBank/DDBJ databases">
        <authorList>
            <consortium name="Pathogen Informatics"/>
        </authorList>
    </citation>
    <scope>NUCLEOTIDE SEQUENCE [LARGE SCALE GENOMIC DNA]</scope>
</reference>
<dbReference type="SUPFAM" id="SSF52540">
    <property type="entry name" value="P-loop containing nucleoside triphosphate hydrolases"/>
    <property type="match status" value="1"/>
</dbReference>
<evidence type="ECO:0000256" key="7">
    <source>
        <dbReference type="SAM" id="Phobius"/>
    </source>
</evidence>
<evidence type="ECO:0000256" key="5">
    <source>
        <dbReference type="ARBA" id="ARBA00022989"/>
    </source>
</evidence>
<evidence type="ECO:0000256" key="2">
    <source>
        <dbReference type="ARBA" id="ARBA00022692"/>
    </source>
</evidence>
<dbReference type="Gene3D" id="3.40.50.300">
    <property type="entry name" value="P-loop containing nucleotide triphosphate hydrolases"/>
    <property type="match status" value="1"/>
</dbReference>
<feature type="domain" description="ABC transporter" evidence="9">
    <location>
        <begin position="470"/>
        <end position="700"/>
    </location>
</feature>
<dbReference type="InterPro" id="IPR003593">
    <property type="entry name" value="AAA+_ATPase"/>
</dbReference>
<keyword evidence="8" id="KW-0732">Signal</keyword>
<evidence type="ECO:0000256" key="3">
    <source>
        <dbReference type="ARBA" id="ARBA00022741"/>
    </source>
</evidence>
<dbReference type="Pfam" id="PF12698">
    <property type="entry name" value="ABC2_membrane_3"/>
    <property type="match status" value="1"/>
</dbReference>
<evidence type="ECO:0000256" key="8">
    <source>
        <dbReference type="SAM" id="SignalP"/>
    </source>
</evidence>
<dbReference type="EMBL" id="UYRR01033424">
    <property type="protein sequence ID" value="VDK58736.1"/>
    <property type="molecule type" value="Genomic_DNA"/>
</dbReference>
<keyword evidence="2 7" id="KW-0812">Transmembrane</keyword>
<dbReference type="FunFam" id="3.40.50.300:FF:000327">
    <property type="entry name" value="ATP-binding cassette sub-family A member 3"/>
    <property type="match status" value="1"/>
</dbReference>